<evidence type="ECO:0008006" key="3">
    <source>
        <dbReference type="Google" id="ProtNLM"/>
    </source>
</evidence>
<dbReference type="EMBL" id="FO082820">
    <property type="protein sequence ID" value="CCF21049.1"/>
    <property type="molecule type" value="Genomic_DNA"/>
</dbReference>
<proteinExistence type="predicted"/>
<keyword evidence="2" id="KW-1185">Reference proteome</keyword>
<evidence type="ECO:0000313" key="1">
    <source>
        <dbReference type="EMBL" id="CCF21049.1"/>
    </source>
</evidence>
<dbReference type="Proteomes" id="UP000010792">
    <property type="component" value="Chromosome"/>
</dbReference>
<protein>
    <recommendedName>
        <fullName evidence="3">DUF982 domain-containing protein</fullName>
    </recommendedName>
</protein>
<dbReference type="Gene3D" id="6.10.250.730">
    <property type="match status" value="1"/>
</dbReference>
<evidence type="ECO:0000313" key="2">
    <source>
        <dbReference type="Proteomes" id="UP000010792"/>
    </source>
</evidence>
<dbReference type="AlphaFoldDB" id="L0NJI2"/>
<reference evidence="1 2" key="1">
    <citation type="journal article" date="2013" name="Genome Biol. Evol.">
        <title>Life in an arsenic-containing gold mine: genome and physiology of the autotrophic arsenite-oxidizing bacterium rhizobium sp. NT-26.</title>
        <authorList>
            <person name="Andres J."/>
            <person name="Arsene-Ploetze F."/>
            <person name="Barbe V."/>
            <person name="Brochier-Armanet C."/>
            <person name="Cleiss-Arnold J."/>
            <person name="Coppee J.Y."/>
            <person name="Dillies M.A."/>
            <person name="Geist"/>
            <person name="L"/>
            <person name="Joublin A."/>
            <person name="Koechler S."/>
            <person name="Lassalle F."/>
            <person name="Marchal M."/>
            <person name="Medigue C."/>
            <person name="Muller D."/>
            <person name="Nesme X."/>
            <person name="Plewniak F."/>
            <person name="Proux C."/>
            <person name="Ramirez-Bahena M.H."/>
            <person name="Schenowitz C."/>
            <person name="Sismeiro O."/>
            <person name="Vallenet D."/>
            <person name="Santini J.M."/>
            <person name="Bertin P.N."/>
        </authorList>
    </citation>
    <scope>NUCLEOTIDE SEQUENCE [LARGE SCALE GENOMIC DNA]</scope>
    <source>
        <strain evidence="1 2">NT-26</strain>
    </source>
</reference>
<organism evidence="1 2">
    <name type="scientific">Pseudorhizobium banfieldiae</name>
    <dbReference type="NCBI Taxonomy" id="1125847"/>
    <lineage>
        <taxon>Bacteria</taxon>
        <taxon>Pseudomonadati</taxon>
        <taxon>Pseudomonadota</taxon>
        <taxon>Alphaproteobacteria</taxon>
        <taxon>Hyphomicrobiales</taxon>
        <taxon>Rhizobiaceae</taxon>
        <taxon>Rhizobium/Agrobacterium group</taxon>
        <taxon>Pseudorhizobium</taxon>
    </lineage>
</organism>
<dbReference type="InterPro" id="IPR010385">
    <property type="entry name" value="DUF982"/>
</dbReference>
<name>L0NJI2_9HYPH</name>
<gene>
    <name evidence="1" type="ORF">NT26_3326</name>
</gene>
<dbReference type="KEGG" id="rht:NT26_3326"/>
<dbReference type="Pfam" id="PF06169">
    <property type="entry name" value="DUF982"/>
    <property type="match status" value="1"/>
</dbReference>
<sequence length="92" mass="10234">MSGGQKMISSSAREDIVQWRVPVAIRIGYGPIELVQGPAEACRYLADRWPFVGGTYHDLAESRCRAAMYRRASVEEARNIFISAAQEACLLD</sequence>
<accession>L0NJI2</accession>